<dbReference type="Gene3D" id="3.40.50.620">
    <property type="entry name" value="HUPs"/>
    <property type="match status" value="1"/>
</dbReference>
<evidence type="ECO:0000256" key="8">
    <source>
        <dbReference type="PIRNR" id="PIRNR006630"/>
    </source>
</evidence>
<feature type="binding site" evidence="7">
    <location>
        <position position="521"/>
    </location>
    <ligand>
        <name>ATP</name>
        <dbReference type="ChEBI" id="CHEBI:30616"/>
    </ligand>
</feature>
<dbReference type="GO" id="GO:0004359">
    <property type="term" value="F:glutaminase activity"/>
    <property type="evidence" value="ECO:0007669"/>
    <property type="project" value="InterPro"/>
</dbReference>
<dbReference type="CDD" id="cd07570">
    <property type="entry name" value="GAT_Gln-NAD-synth"/>
    <property type="match status" value="1"/>
</dbReference>
<feature type="active site" description="Proton acceptor; for glutaminase activity" evidence="7">
    <location>
        <position position="72"/>
    </location>
</feature>
<dbReference type="PIRSF" id="PIRSF006630">
    <property type="entry name" value="NADS_GAT"/>
    <property type="match status" value="1"/>
</dbReference>
<comment type="function">
    <text evidence="7">Catalyzes the ATP-dependent amidation of deamido-NAD to form NAD. Uses L-glutamine as a nitrogen source.</text>
</comment>
<dbReference type="Proteomes" id="UP000190897">
    <property type="component" value="Unassembled WGS sequence"/>
</dbReference>
<dbReference type="Pfam" id="PF00795">
    <property type="entry name" value="CN_hydrolase"/>
    <property type="match status" value="1"/>
</dbReference>
<dbReference type="InterPro" id="IPR014445">
    <property type="entry name" value="Gln-dep_NAD_synthase"/>
</dbReference>
<feature type="active site" description="Nucleophile; for glutaminase activity" evidence="7">
    <location>
        <position position="200"/>
    </location>
</feature>
<dbReference type="HAMAP" id="MF_02090">
    <property type="entry name" value="NadE_glutamine_dep"/>
    <property type="match status" value="1"/>
</dbReference>
<comment type="catalytic activity">
    <reaction evidence="7 8">
        <text>deamido-NAD(+) + L-glutamine + ATP + H2O = L-glutamate + AMP + diphosphate + NAD(+) + H(+)</text>
        <dbReference type="Rhea" id="RHEA:24384"/>
        <dbReference type="ChEBI" id="CHEBI:15377"/>
        <dbReference type="ChEBI" id="CHEBI:15378"/>
        <dbReference type="ChEBI" id="CHEBI:29985"/>
        <dbReference type="ChEBI" id="CHEBI:30616"/>
        <dbReference type="ChEBI" id="CHEBI:33019"/>
        <dbReference type="ChEBI" id="CHEBI:57540"/>
        <dbReference type="ChEBI" id="CHEBI:58359"/>
        <dbReference type="ChEBI" id="CHEBI:58437"/>
        <dbReference type="ChEBI" id="CHEBI:456215"/>
        <dbReference type="EC" id="6.3.5.1"/>
    </reaction>
</comment>
<dbReference type="InterPro" id="IPR014729">
    <property type="entry name" value="Rossmann-like_a/b/a_fold"/>
</dbReference>
<dbReference type="GO" id="GO:0003952">
    <property type="term" value="F:NAD+ synthase (glutamine-hydrolyzing) activity"/>
    <property type="evidence" value="ECO:0007669"/>
    <property type="project" value="UniProtKB-UniRule"/>
</dbReference>
<dbReference type="GO" id="GO:0005524">
    <property type="term" value="F:ATP binding"/>
    <property type="evidence" value="ECO:0007669"/>
    <property type="project" value="UniProtKB-UniRule"/>
</dbReference>
<keyword evidence="6 7" id="KW-0520">NAD</keyword>
<dbReference type="PANTHER" id="PTHR23090">
    <property type="entry name" value="NH 3 /GLUTAMINE-DEPENDENT NAD + SYNTHETASE"/>
    <property type="match status" value="1"/>
</dbReference>
<comment type="pathway">
    <text evidence="1 7 8">Cofactor biosynthesis; NAD(+) biosynthesis; NAD(+) from deamido-NAD(+) (L-Gln route): step 1/1.</text>
</comment>
<evidence type="ECO:0000256" key="9">
    <source>
        <dbReference type="RuleBase" id="RU003811"/>
    </source>
</evidence>
<keyword evidence="3 7" id="KW-0436">Ligase</keyword>
<evidence type="ECO:0000256" key="6">
    <source>
        <dbReference type="ARBA" id="ARBA00023027"/>
    </source>
</evidence>
<keyword evidence="12" id="KW-1185">Reference proteome</keyword>
<dbReference type="InterPro" id="IPR003010">
    <property type="entry name" value="C-N_Hydrolase"/>
</dbReference>
<dbReference type="Gene3D" id="3.60.110.10">
    <property type="entry name" value="Carbon-nitrogen hydrolase"/>
    <property type="match status" value="1"/>
</dbReference>
<evidence type="ECO:0000256" key="4">
    <source>
        <dbReference type="ARBA" id="ARBA00022741"/>
    </source>
</evidence>
<keyword evidence="5 7" id="KW-0067">ATP-binding</keyword>
<dbReference type="PANTHER" id="PTHR23090:SF9">
    <property type="entry name" value="GLUTAMINE-DEPENDENT NAD(+) SYNTHETASE"/>
    <property type="match status" value="1"/>
</dbReference>
<dbReference type="NCBIfam" id="TIGR00552">
    <property type="entry name" value="nadE"/>
    <property type="match status" value="1"/>
</dbReference>
<dbReference type="EC" id="6.3.5.1" evidence="7 8"/>
<evidence type="ECO:0000256" key="7">
    <source>
        <dbReference type="HAMAP-Rule" id="MF_02090"/>
    </source>
</evidence>
<comment type="caution">
    <text evidence="7">Lacks conserved residue(s) required for the propagation of feature annotation.</text>
</comment>
<feature type="binding site" evidence="7">
    <location>
        <position position="526"/>
    </location>
    <ligand>
        <name>deamido-NAD(+)</name>
        <dbReference type="ChEBI" id="CHEBI:58437"/>
        <note>ligand shared between two neighboring subunits</note>
    </ligand>
</feature>
<evidence type="ECO:0000313" key="11">
    <source>
        <dbReference type="EMBL" id="SKB95548.1"/>
    </source>
</evidence>
<sequence>MFGKNREKHLPVRTSNFIKLPAQTRIVFMPLIKVASGVVNQTPMAWEGNTKNIINAINEARKQQVTLLCLPELCISGYGCDDYFFAPDLVEQAKECLLEIVQETAGMVVAVGLPVRHNGSIYNAACLISNKQIQGFYCKQNLANNGIHYEARWFRPWQPGIVESIEVNQMLYPIGDVLFDLANGPIQGGTNGVKVGFEICEDGWVSNRPARRHYERGVDIILNPSASHFAFNKFMTREKLVVDASRAFSCSYIYTNLLGNEAGRAIYDGDAMIASNGDLLASSPRFSYEDFLITTAVIDTEYTRLSQVQSKIALAYKDRTWRVNGRFDFPDIDPVLPQVPDIEPFEKGGALKEEEFARAVCLALFDYLRKSRSNGFTISLSGGADSCACTALCGLMIRLADESIGMDRLKEKLAYIKDIQSAKTEEDLALVLIHNIYQGTENSSTDTLESAQSLAESIGSTFYNININGLVETYKGLIEEKIGRKLSWEQDDIALQNIQARVRAPGVWLLTNLSNHLLLATSNRSEAAVGYATMDGDTAGSISPLAGIDKHYLRQWLRWLETAGCEVKGKHIKIEGLKKVNSLQPTAELRPLAQTQTDEADLMPYEFLNALERLAIRDKKSPLEAYRHLQVRYKGLYETEQLLAWTERFFKLWSRNQWKRERYAPSFHLDDLNLDPRSWCRFPILSGGFEKELKELKEYAAGAALQNSRKRIGF</sequence>
<dbReference type="SUPFAM" id="SSF52402">
    <property type="entry name" value="Adenine nucleotide alpha hydrolases-like"/>
    <property type="match status" value="1"/>
</dbReference>
<evidence type="ECO:0000256" key="5">
    <source>
        <dbReference type="ARBA" id="ARBA00022840"/>
    </source>
</evidence>
<feature type="binding site" evidence="7">
    <location>
        <position position="497"/>
    </location>
    <ligand>
        <name>deamido-NAD(+)</name>
        <dbReference type="ChEBI" id="CHEBI:58437"/>
        <note>ligand shared between two neighboring subunits</note>
    </ligand>
</feature>
<dbReference type="SUPFAM" id="SSF56317">
    <property type="entry name" value="Carbon-nitrogen hydrolase"/>
    <property type="match status" value="1"/>
</dbReference>
<evidence type="ECO:0000313" key="12">
    <source>
        <dbReference type="Proteomes" id="UP000190897"/>
    </source>
</evidence>
<keyword evidence="4 7" id="KW-0547">Nucleotide-binding</keyword>
<dbReference type="GO" id="GO:0005737">
    <property type="term" value="C:cytoplasm"/>
    <property type="evidence" value="ECO:0007669"/>
    <property type="project" value="InterPro"/>
</dbReference>
<protein>
    <recommendedName>
        <fullName evidence="7 8">Glutamine-dependent NAD(+) synthetase</fullName>
        <ecNumber evidence="7 8">6.3.5.1</ecNumber>
    </recommendedName>
    <alternativeName>
        <fullName evidence="7 8">NAD(+) synthase [glutamine-hydrolyzing]</fullName>
    </alternativeName>
</protein>
<dbReference type="AlphaFoldDB" id="A0A1T5FHI5"/>
<dbReference type="STRING" id="651661.SAMN05660293_03217"/>
<dbReference type="InterPro" id="IPR022310">
    <property type="entry name" value="NAD/GMP_synthase"/>
</dbReference>
<accession>A0A1T5FHI5</accession>
<dbReference type="CDD" id="cd00553">
    <property type="entry name" value="NAD_synthase"/>
    <property type="match status" value="1"/>
</dbReference>
<organism evidence="11 12">
    <name type="scientific">Dyadobacter psychrophilus</name>
    <dbReference type="NCBI Taxonomy" id="651661"/>
    <lineage>
        <taxon>Bacteria</taxon>
        <taxon>Pseudomonadati</taxon>
        <taxon>Bacteroidota</taxon>
        <taxon>Cytophagia</taxon>
        <taxon>Cytophagales</taxon>
        <taxon>Spirosomataceae</taxon>
        <taxon>Dyadobacter</taxon>
    </lineage>
</organism>
<evidence type="ECO:0000259" key="10">
    <source>
        <dbReference type="PROSITE" id="PS50263"/>
    </source>
</evidence>
<comment type="similarity">
    <text evidence="2 7 8">In the C-terminal section; belongs to the NAD synthetase family.</text>
</comment>
<evidence type="ECO:0000256" key="1">
    <source>
        <dbReference type="ARBA" id="ARBA00005188"/>
    </source>
</evidence>
<dbReference type="PROSITE" id="PS50263">
    <property type="entry name" value="CN_HYDROLASE"/>
    <property type="match status" value="1"/>
</dbReference>
<dbReference type="GO" id="GO:0008795">
    <property type="term" value="F:NAD+ synthase activity"/>
    <property type="evidence" value="ECO:0007669"/>
    <property type="project" value="UniProtKB-UniRule"/>
</dbReference>
<dbReference type="InterPro" id="IPR003694">
    <property type="entry name" value="NAD_synthase"/>
</dbReference>
<dbReference type="InterPro" id="IPR036526">
    <property type="entry name" value="C-N_Hydrolase_sf"/>
</dbReference>
<dbReference type="EMBL" id="FUZA01000003">
    <property type="protein sequence ID" value="SKB95548.1"/>
    <property type="molecule type" value="Genomic_DNA"/>
</dbReference>
<dbReference type="Pfam" id="PF02540">
    <property type="entry name" value="NAD_synthase"/>
    <property type="match status" value="1"/>
</dbReference>
<dbReference type="UniPathway" id="UPA00253">
    <property type="reaction ID" value="UER00334"/>
</dbReference>
<evidence type="ECO:0000256" key="2">
    <source>
        <dbReference type="ARBA" id="ARBA00007145"/>
    </source>
</evidence>
<name>A0A1T5FHI5_9BACT</name>
<feature type="binding site" evidence="7">
    <location>
        <position position="659"/>
    </location>
    <ligand>
        <name>deamido-NAD(+)</name>
        <dbReference type="ChEBI" id="CHEBI:58437"/>
        <note>ligand shared between two neighboring subunits</note>
    </ligand>
</feature>
<feature type="active site" description="For glutaminase activity" evidence="7">
    <location>
        <position position="139"/>
    </location>
</feature>
<comment type="similarity">
    <text evidence="9">Belongs to the NAD synthetase family.</text>
</comment>
<reference evidence="12" key="1">
    <citation type="submission" date="2017-02" db="EMBL/GenBank/DDBJ databases">
        <authorList>
            <person name="Varghese N."/>
            <person name="Submissions S."/>
        </authorList>
    </citation>
    <scope>NUCLEOTIDE SEQUENCE [LARGE SCALE GENOMIC DNA]</scope>
    <source>
        <strain evidence="12">DSM 22270</strain>
    </source>
</reference>
<feature type="domain" description="CN hydrolase" evidence="10">
    <location>
        <begin position="32"/>
        <end position="300"/>
    </location>
</feature>
<gene>
    <name evidence="7" type="primary">nadE</name>
    <name evidence="11" type="ORF">SAMN05660293_03217</name>
</gene>
<dbReference type="GO" id="GO:0009435">
    <property type="term" value="P:NAD+ biosynthetic process"/>
    <property type="evidence" value="ECO:0007669"/>
    <property type="project" value="UniProtKB-UniRule"/>
</dbReference>
<evidence type="ECO:0000256" key="3">
    <source>
        <dbReference type="ARBA" id="ARBA00022598"/>
    </source>
</evidence>
<feature type="binding site" evidence="7">
    <location>
        <position position="227"/>
    </location>
    <ligand>
        <name>L-glutamine</name>
        <dbReference type="ChEBI" id="CHEBI:58359"/>
    </ligand>
</feature>
<proteinExistence type="inferred from homology"/>
<feature type="binding site" evidence="7">
    <location>
        <position position="233"/>
    </location>
    <ligand>
        <name>L-glutamine</name>
        <dbReference type="ChEBI" id="CHEBI:58359"/>
    </ligand>
</feature>